<evidence type="ECO:0000259" key="1">
    <source>
        <dbReference type="Pfam" id="PF00656"/>
    </source>
</evidence>
<dbReference type="PANTHER" id="PTHR48104">
    <property type="entry name" value="METACASPASE-4"/>
    <property type="match status" value="1"/>
</dbReference>
<evidence type="ECO:0000313" key="2">
    <source>
        <dbReference type="EMBL" id="NNV54867.1"/>
    </source>
</evidence>
<protein>
    <recommendedName>
        <fullName evidence="1">Peptidase C14 caspase domain-containing protein</fullName>
    </recommendedName>
</protein>
<dbReference type="Gene3D" id="3.40.50.1460">
    <property type="match status" value="1"/>
</dbReference>
<evidence type="ECO:0000313" key="3">
    <source>
        <dbReference type="Proteomes" id="UP000598971"/>
    </source>
</evidence>
<proteinExistence type="predicted"/>
<gene>
    <name evidence="2" type="ORF">GD597_05280</name>
</gene>
<dbReference type="GO" id="GO:0006508">
    <property type="term" value="P:proteolysis"/>
    <property type="evidence" value="ECO:0007669"/>
    <property type="project" value="InterPro"/>
</dbReference>
<accession>A0A8J8FC99</accession>
<dbReference type="GO" id="GO:0005737">
    <property type="term" value="C:cytoplasm"/>
    <property type="evidence" value="ECO:0007669"/>
    <property type="project" value="TreeGrafter"/>
</dbReference>
<sequence>MAQQIYALLVGINDYFNQPLRGCVNDIDAVDNWLNTTYGSTGNLHTKRVTDKETDYLPTRANVIAAFDHFKQAKTDDICLFYYCGHGTNLGAPKVFESESGAGAVQALICMDWGRGEAGTGYLLDKELSFLIWKTTTENPGIHFIAITDCCHSGSATRDVEVDIAFSERQLNILEQSPAVENYLGFDYVSTTGEKAYEVVKDAATGAIVSVEVKTGSHLHIAASQDSEVAKELTVKENVRGAFTYVMIKLLEETAGNISYSQLTEFAAIRLKNLYFKNDKPFIVQHPKINMYQISNTYIDRVFLSAATIQQGNSYTVYFDNEFGWCIAAGSLHNVSAGDNAFIHLDSNTVVHFTLQKCSLLFSILSPTDNEALLADVALRKKRFAGYLKGVLGQAIKIGFGNTVANDIKTFILNAQVKTDHAAEGLLNFPGLALQNDNAAQENGYIIEQQLSAENEALIFVTNTAKEIVLQRVTATNIARLLQNMATISKWQAVLNLANPGSDIEDYAINLECATGVDVNGLIFQPGTIGQPNNLPYTSLNGSSFKPAFRLSITNNGSTAIFISVAYMGADYSISSAGDGGFDDMQIEPGNTQWLLTPNTKKKKIELVNTGTAPITEYIKLFISVSRPIPLYSLQQKRIDEDLTRALAKDEQVFEDWKTMLIPFVISPA</sequence>
<feature type="domain" description="Peptidase C14 caspase" evidence="1">
    <location>
        <begin position="6"/>
        <end position="272"/>
    </location>
</feature>
<organism evidence="2 3">
    <name type="scientific">Limnovirga soli</name>
    <dbReference type="NCBI Taxonomy" id="2656915"/>
    <lineage>
        <taxon>Bacteria</taxon>
        <taxon>Pseudomonadati</taxon>
        <taxon>Bacteroidota</taxon>
        <taxon>Chitinophagia</taxon>
        <taxon>Chitinophagales</taxon>
        <taxon>Chitinophagaceae</taxon>
        <taxon>Limnovirga</taxon>
    </lineage>
</organism>
<comment type="caution">
    <text evidence="2">The sequence shown here is derived from an EMBL/GenBank/DDBJ whole genome shotgun (WGS) entry which is preliminary data.</text>
</comment>
<reference evidence="2" key="1">
    <citation type="submission" date="2019-10" db="EMBL/GenBank/DDBJ databases">
        <title>Draft genome sequence of Panacibacter sp. KCS-6.</title>
        <authorList>
            <person name="Yim K.J."/>
        </authorList>
    </citation>
    <scope>NUCLEOTIDE SEQUENCE</scope>
    <source>
        <strain evidence="2">KCS-6</strain>
    </source>
</reference>
<dbReference type="PANTHER" id="PTHR48104:SF30">
    <property type="entry name" value="METACASPASE-1"/>
    <property type="match status" value="1"/>
</dbReference>
<dbReference type="GO" id="GO:0004197">
    <property type="term" value="F:cysteine-type endopeptidase activity"/>
    <property type="evidence" value="ECO:0007669"/>
    <property type="project" value="InterPro"/>
</dbReference>
<dbReference type="InterPro" id="IPR011600">
    <property type="entry name" value="Pept_C14_caspase"/>
</dbReference>
<name>A0A8J8FC99_9BACT</name>
<dbReference type="Proteomes" id="UP000598971">
    <property type="component" value="Unassembled WGS sequence"/>
</dbReference>
<dbReference type="AlphaFoldDB" id="A0A8J8FC99"/>
<dbReference type="InterPro" id="IPR050452">
    <property type="entry name" value="Metacaspase"/>
</dbReference>
<dbReference type="EMBL" id="WHPF01000003">
    <property type="protein sequence ID" value="NNV54867.1"/>
    <property type="molecule type" value="Genomic_DNA"/>
</dbReference>
<keyword evidence="3" id="KW-1185">Reference proteome</keyword>
<dbReference type="RefSeq" id="WP_171606783.1">
    <property type="nucleotide sequence ID" value="NZ_WHPF01000003.1"/>
</dbReference>
<dbReference type="Pfam" id="PF00656">
    <property type="entry name" value="Peptidase_C14"/>
    <property type="match status" value="1"/>
</dbReference>